<dbReference type="InterPro" id="IPR027417">
    <property type="entry name" value="P-loop_NTPase"/>
</dbReference>
<sequence>MILLNGVSSSGKTTVAKALLNKLPDYFHYSLDSFDLVIEQMEDRDNNRLIPVATEYYFHRTIAMFADTGVNLIVDHVIHDAFTREDWQKNLSGYPVMSVGVFCPLDELERREKERGDRRIGQAKEQLEFVHKEEVYDLEVDTFRDGLEGCVEKILQQMQAELE</sequence>
<evidence type="ECO:0000313" key="2">
    <source>
        <dbReference type="Proteomes" id="UP000187412"/>
    </source>
</evidence>
<dbReference type="SUPFAM" id="SSF52540">
    <property type="entry name" value="P-loop containing nucleoside triphosphate hydrolases"/>
    <property type="match status" value="1"/>
</dbReference>
<reference evidence="1 2" key="1">
    <citation type="submission" date="2016-10" db="EMBL/GenBank/DDBJ databases">
        <title>Paenibacillus species isolates.</title>
        <authorList>
            <person name="Beno S.M."/>
        </authorList>
    </citation>
    <scope>NUCLEOTIDE SEQUENCE [LARGE SCALE GENOMIC DNA]</scope>
    <source>
        <strain evidence="1 2">FSL H7-0744</strain>
    </source>
</reference>
<organism evidence="1 2">
    <name type="scientific">Paenibacillus borealis</name>
    <dbReference type="NCBI Taxonomy" id="160799"/>
    <lineage>
        <taxon>Bacteria</taxon>
        <taxon>Bacillati</taxon>
        <taxon>Bacillota</taxon>
        <taxon>Bacilli</taxon>
        <taxon>Bacillales</taxon>
        <taxon>Paenibacillaceae</taxon>
        <taxon>Paenibacillus</taxon>
    </lineage>
</organism>
<gene>
    <name evidence="1" type="ORF">BSK56_31365</name>
</gene>
<evidence type="ECO:0000313" key="1">
    <source>
        <dbReference type="EMBL" id="OMD37293.1"/>
    </source>
</evidence>
<dbReference type="EMBL" id="MPTB01000070">
    <property type="protein sequence ID" value="OMD37293.1"/>
    <property type="molecule type" value="Genomic_DNA"/>
</dbReference>
<proteinExistence type="predicted"/>
<accession>A0ABX3GWY6</accession>
<name>A0ABX3GWY6_PAEBO</name>
<dbReference type="Pfam" id="PF07931">
    <property type="entry name" value="CPT"/>
    <property type="match status" value="1"/>
</dbReference>
<evidence type="ECO:0008006" key="3">
    <source>
        <dbReference type="Google" id="ProtNLM"/>
    </source>
</evidence>
<dbReference type="Gene3D" id="3.40.50.300">
    <property type="entry name" value="P-loop containing nucleotide triphosphate hydrolases"/>
    <property type="match status" value="1"/>
</dbReference>
<dbReference type="InterPro" id="IPR012853">
    <property type="entry name" value="CPT"/>
</dbReference>
<dbReference type="Proteomes" id="UP000187412">
    <property type="component" value="Unassembled WGS sequence"/>
</dbReference>
<dbReference type="PIRSF" id="PIRSF007531">
    <property type="entry name" value="CPT"/>
    <property type="match status" value="1"/>
</dbReference>
<protein>
    <recommendedName>
        <fullName evidence="3">Chloramphenicol phosphotransferase</fullName>
    </recommendedName>
</protein>
<keyword evidence="2" id="KW-1185">Reference proteome</keyword>
<comment type="caution">
    <text evidence="1">The sequence shown here is derived from an EMBL/GenBank/DDBJ whole genome shotgun (WGS) entry which is preliminary data.</text>
</comment>